<proteinExistence type="predicted"/>
<evidence type="ECO:0000256" key="3">
    <source>
        <dbReference type="ARBA" id="ARBA00022764"/>
    </source>
</evidence>
<evidence type="ECO:0000256" key="1">
    <source>
        <dbReference type="ARBA" id="ARBA00022448"/>
    </source>
</evidence>
<dbReference type="RefSeq" id="WP_271431204.1">
    <property type="nucleotide sequence ID" value="NZ_JAQIOY010000001.1"/>
</dbReference>
<keyword evidence="7" id="KW-1185">Reference proteome</keyword>
<dbReference type="Proteomes" id="UP001210720">
    <property type="component" value="Unassembled WGS sequence"/>
</dbReference>
<feature type="chain" id="PRO_5045093009" evidence="4">
    <location>
        <begin position="24"/>
        <end position="170"/>
    </location>
</feature>
<keyword evidence="1" id="KW-0813">Transport</keyword>
<dbReference type="InterPro" id="IPR014340">
    <property type="entry name" value="LptA"/>
</dbReference>
<dbReference type="Pfam" id="PF03968">
    <property type="entry name" value="LptD_N"/>
    <property type="match status" value="1"/>
</dbReference>
<dbReference type="NCBIfam" id="TIGR03002">
    <property type="entry name" value="outer_YhbN_LptA"/>
    <property type="match status" value="1"/>
</dbReference>
<feature type="signal peptide" evidence="4">
    <location>
        <begin position="1"/>
        <end position="23"/>
    </location>
</feature>
<dbReference type="Gene3D" id="2.60.450.10">
    <property type="entry name" value="Lipopolysaccharide (LPS) transport protein A like domain"/>
    <property type="match status" value="1"/>
</dbReference>
<keyword evidence="2 4" id="KW-0732">Signal</keyword>
<evidence type="ECO:0000313" key="6">
    <source>
        <dbReference type="EMBL" id="MDA7423871.1"/>
    </source>
</evidence>
<evidence type="ECO:0000259" key="5">
    <source>
        <dbReference type="Pfam" id="PF03968"/>
    </source>
</evidence>
<evidence type="ECO:0000313" key="7">
    <source>
        <dbReference type="Proteomes" id="UP001210720"/>
    </source>
</evidence>
<dbReference type="PANTHER" id="PTHR36504">
    <property type="entry name" value="LIPOPOLYSACCHARIDE EXPORT SYSTEM PROTEIN LPTA"/>
    <property type="match status" value="1"/>
</dbReference>
<comment type="caution">
    <text evidence="6">The sequence shown here is derived from an EMBL/GenBank/DDBJ whole genome shotgun (WGS) entry which is preliminary data.</text>
</comment>
<accession>A0ABT4XPL3</accession>
<dbReference type="InterPro" id="IPR052037">
    <property type="entry name" value="LPS_export_LptA"/>
</dbReference>
<protein>
    <submittedName>
        <fullName evidence="6">Lipopolysaccharide transport periplasmic protein LptA</fullName>
    </submittedName>
</protein>
<feature type="domain" description="Organic solvent tolerance-like N-terminal" evidence="5">
    <location>
        <begin position="43"/>
        <end position="148"/>
    </location>
</feature>
<evidence type="ECO:0000256" key="4">
    <source>
        <dbReference type="SAM" id="SignalP"/>
    </source>
</evidence>
<keyword evidence="3" id="KW-0574">Periplasm</keyword>
<dbReference type="PANTHER" id="PTHR36504:SF1">
    <property type="entry name" value="LIPOPOLYSACCHARIDE EXPORT SYSTEM PROTEIN LPTA"/>
    <property type="match status" value="1"/>
</dbReference>
<organism evidence="6 7">
    <name type="scientific">Thalassococcus lentus</name>
    <dbReference type="NCBI Taxonomy" id="1210524"/>
    <lineage>
        <taxon>Bacteria</taxon>
        <taxon>Pseudomonadati</taxon>
        <taxon>Pseudomonadota</taxon>
        <taxon>Alphaproteobacteria</taxon>
        <taxon>Rhodobacterales</taxon>
        <taxon>Roseobacteraceae</taxon>
        <taxon>Thalassococcus</taxon>
    </lineage>
</organism>
<sequence>MIRALLLSTILAVAAATAPSETAAQGAQVSFGSMQQDTSAPVEVTADSLSVNQSNGTALYQGNVVIAQGDMRLAAPRVLVVYSEQAGRIERLEATGGVVLVSGEEAAEAERADYNIEAGTVVMSGNVLLTQGPNALTAERMTVNLETGSAQMSGRVKTVLQQQDEEQTGN</sequence>
<gene>
    <name evidence="6" type="primary">lptA</name>
    <name evidence="6" type="ORF">PFY00_03970</name>
</gene>
<dbReference type="InterPro" id="IPR005653">
    <property type="entry name" value="OstA-like_N"/>
</dbReference>
<reference evidence="6 7" key="1">
    <citation type="submission" date="2023-01" db="EMBL/GenBank/DDBJ databases">
        <title>Thalassococcus onchidii sp. nov., isolated from a marine invertebrate from the South China Sea.</title>
        <authorList>
            <person name="Xu S."/>
            <person name="Liu Z."/>
            <person name="Xu Y."/>
        </authorList>
    </citation>
    <scope>NUCLEOTIDE SEQUENCE [LARGE SCALE GENOMIC DNA]</scope>
    <source>
        <strain evidence="6 7">KCTC 32084</strain>
    </source>
</reference>
<dbReference type="EMBL" id="JAQIOY010000001">
    <property type="protein sequence ID" value="MDA7423871.1"/>
    <property type="molecule type" value="Genomic_DNA"/>
</dbReference>
<evidence type="ECO:0000256" key="2">
    <source>
        <dbReference type="ARBA" id="ARBA00022729"/>
    </source>
</evidence>
<name>A0ABT4XPL3_9RHOB</name>